<evidence type="ECO:0000313" key="1">
    <source>
        <dbReference type="EMBL" id="BCL26363.1"/>
    </source>
</evidence>
<accession>A0A7G1NSX0</accession>
<dbReference type="AlphaFoldDB" id="A0A7G1NSX0"/>
<keyword evidence="2" id="KW-1185">Reference proteome</keyword>
<reference evidence="1 2" key="1">
    <citation type="journal article" date="2014" name="Int. J. Syst. Evol. Microbiol.">
        <title>Complete genome sequence of Corynebacterium casei LMG S-19264T (=DSM 44701T), isolated from a smear-ripened cheese.</title>
        <authorList>
            <consortium name="US DOE Joint Genome Institute (JGI-PGF)"/>
            <person name="Walter F."/>
            <person name="Albersmeier A."/>
            <person name="Kalinowski J."/>
            <person name="Ruckert C."/>
        </authorList>
    </citation>
    <scope>NUCLEOTIDE SEQUENCE [LARGE SCALE GENOMIC DNA]</scope>
    <source>
        <strain evidence="1 2">JCM 4677</strain>
    </source>
</reference>
<protein>
    <submittedName>
        <fullName evidence="1">Uncharacterized protein</fullName>
    </submittedName>
</protein>
<dbReference type="KEGG" id="sgm:GCM10017557_12220"/>
<sequence length="59" mass="6451">MPHMTVWDSAATAVSTTRVLGSRHEAYEVLAALRVLRAHLNFAESAGGPLRATTRYRSP</sequence>
<dbReference type="Proteomes" id="UP000516444">
    <property type="component" value="Chromosome"/>
</dbReference>
<proteinExistence type="predicted"/>
<gene>
    <name evidence="1" type="ORF">GCM10017557_12220</name>
</gene>
<organism evidence="1 2">
    <name type="scientific">Streptomyces aurantiacus</name>
    <dbReference type="NCBI Taxonomy" id="47760"/>
    <lineage>
        <taxon>Bacteria</taxon>
        <taxon>Bacillati</taxon>
        <taxon>Actinomycetota</taxon>
        <taxon>Actinomycetes</taxon>
        <taxon>Kitasatosporales</taxon>
        <taxon>Streptomycetaceae</taxon>
        <taxon>Streptomyces</taxon>
        <taxon>Streptomyces aurantiacus group</taxon>
    </lineage>
</organism>
<evidence type="ECO:0000313" key="2">
    <source>
        <dbReference type="Proteomes" id="UP000516444"/>
    </source>
</evidence>
<dbReference type="RefSeq" id="WP_246596033.1">
    <property type="nucleotide sequence ID" value="NZ_AP023440.1"/>
</dbReference>
<name>A0A7G1NSX0_9ACTN</name>
<dbReference type="EMBL" id="AP023440">
    <property type="protein sequence ID" value="BCL26363.1"/>
    <property type="molecule type" value="Genomic_DNA"/>
</dbReference>